<dbReference type="PANTHER" id="PTHR45641:SF1">
    <property type="entry name" value="AAA+ ATPASE DOMAIN-CONTAINING PROTEIN"/>
    <property type="match status" value="1"/>
</dbReference>
<dbReference type="Pfam" id="PF13424">
    <property type="entry name" value="TPR_12"/>
    <property type="match status" value="3"/>
</dbReference>
<feature type="repeat" description="TPR" evidence="3">
    <location>
        <begin position="631"/>
        <end position="664"/>
    </location>
</feature>
<dbReference type="PROSITE" id="PS50293">
    <property type="entry name" value="TPR_REGION"/>
    <property type="match status" value="2"/>
</dbReference>
<comment type="caution">
    <text evidence="4">The sequence shown here is derived from an EMBL/GenBank/DDBJ whole genome shotgun (WGS) entry which is preliminary data.</text>
</comment>
<feature type="repeat" description="TPR" evidence="3">
    <location>
        <begin position="673"/>
        <end position="706"/>
    </location>
</feature>
<feature type="repeat" description="TPR" evidence="3">
    <location>
        <begin position="547"/>
        <end position="580"/>
    </location>
</feature>
<feature type="repeat" description="TPR" evidence="3">
    <location>
        <begin position="505"/>
        <end position="538"/>
    </location>
</feature>
<dbReference type="AlphaFoldDB" id="A0A8S2CQ87"/>
<evidence type="ECO:0000256" key="3">
    <source>
        <dbReference type="PROSITE-ProRule" id="PRU00339"/>
    </source>
</evidence>
<dbReference type="EMBL" id="CAJOBA010000794">
    <property type="protein sequence ID" value="CAF3557098.1"/>
    <property type="molecule type" value="Genomic_DNA"/>
</dbReference>
<dbReference type="Pfam" id="PF13181">
    <property type="entry name" value="TPR_8"/>
    <property type="match status" value="1"/>
</dbReference>
<keyword evidence="1" id="KW-0677">Repeat</keyword>
<evidence type="ECO:0000313" key="5">
    <source>
        <dbReference type="EMBL" id="CAF3557098.1"/>
    </source>
</evidence>
<dbReference type="EMBL" id="CAJNOK010000794">
    <property type="protein sequence ID" value="CAF0775926.1"/>
    <property type="molecule type" value="Genomic_DNA"/>
</dbReference>
<dbReference type="Gene3D" id="1.25.40.10">
    <property type="entry name" value="Tetratricopeptide repeat domain"/>
    <property type="match status" value="4"/>
</dbReference>
<name>A0A8S2CQ87_9BILA</name>
<evidence type="ECO:0000256" key="1">
    <source>
        <dbReference type="ARBA" id="ARBA00022737"/>
    </source>
</evidence>
<dbReference type="SMART" id="SM00028">
    <property type="entry name" value="TPR"/>
    <property type="match status" value="8"/>
</dbReference>
<evidence type="ECO:0000256" key="2">
    <source>
        <dbReference type="ARBA" id="ARBA00022803"/>
    </source>
</evidence>
<evidence type="ECO:0000313" key="6">
    <source>
        <dbReference type="Proteomes" id="UP000677228"/>
    </source>
</evidence>
<dbReference type="PANTHER" id="PTHR45641">
    <property type="entry name" value="TETRATRICOPEPTIDE REPEAT PROTEIN (AFU_ORTHOLOGUE AFUA_6G03870)"/>
    <property type="match status" value="1"/>
</dbReference>
<feature type="repeat" description="TPR" evidence="3">
    <location>
        <begin position="463"/>
        <end position="496"/>
    </location>
</feature>
<feature type="repeat" description="TPR" evidence="3">
    <location>
        <begin position="421"/>
        <end position="454"/>
    </location>
</feature>
<accession>A0A8S2CQ87</accession>
<dbReference type="Proteomes" id="UP000677228">
    <property type="component" value="Unassembled WGS sequence"/>
</dbReference>
<gene>
    <name evidence="4" type="ORF">OVA965_LOCUS3338</name>
    <name evidence="5" type="ORF">TMI583_LOCUS3337</name>
</gene>
<dbReference type="Proteomes" id="UP000682733">
    <property type="component" value="Unassembled WGS sequence"/>
</dbReference>
<feature type="repeat" description="TPR" evidence="3">
    <location>
        <begin position="379"/>
        <end position="412"/>
    </location>
</feature>
<dbReference type="Gene3D" id="3.90.176.10">
    <property type="entry name" value="Toxin ADP-ribosyltransferase, Chain A, domain 1"/>
    <property type="match status" value="1"/>
</dbReference>
<organism evidence="4 6">
    <name type="scientific">Didymodactylos carnosus</name>
    <dbReference type="NCBI Taxonomy" id="1234261"/>
    <lineage>
        <taxon>Eukaryota</taxon>
        <taxon>Metazoa</taxon>
        <taxon>Spiralia</taxon>
        <taxon>Gnathifera</taxon>
        <taxon>Rotifera</taxon>
        <taxon>Eurotatoria</taxon>
        <taxon>Bdelloidea</taxon>
        <taxon>Philodinida</taxon>
        <taxon>Philodinidae</taxon>
        <taxon>Didymodactylos</taxon>
    </lineage>
</organism>
<dbReference type="PROSITE" id="PS50005">
    <property type="entry name" value="TPR"/>
    <property type="match status" value="7"/>
</dbReference>
<evidence type="ECO:0000313" key="4">
    <source>
        <dbReference type="EMBL" id="CAF0775926.1"/>
    </source>
</evidence>
<dbReference type="InterPro" id="IPR019734">
    <property type="entry name" value="TPR_rpt"/>
</dbReference>
<protein>
    <submittedName>
        <fullName evidence="4">Uncharacterized protein</fullName>
    </submittedName>
</protein>
<sequence length="715" mass="81214">MPFQSLDALLHLRQEFSQIDSVYVFYSNEMDTAKDVEVSSGVYTNIESLCNHLRQVPTIQRDRREGFLRDDFTLSSLSRAALPSTPSPSTSQLLPSPLTDITTNRQEAEFMYAQFLRDILVEMESTEEEMIEFCREKCASNKTELNVVDEFEAYYDAINAIFGTHATHFSILKQRHASQQQTSTIHGPPPTTSAAAEQIIETVYRGQLMDNEEFDKKIRHNTGGFFSVSSFLSTTLHKNLATVYAGNRSNNKTPSEQSVLFQIDIDKIVNKFPYANISSESAFDKDEDEILFTMGAVFRIESIDLSDEGIWNVKLKLTGEEDEELRKLTEHIREDVLSTSPLGSLARMMMEMAKYDKAEKYHLLLLEDPTNTEDFKTLSAIYNNLGYIHNGMGRVAKAIEYYENALDIKLKHLPANDSSLASGYNNLANIYRQQSEYEKALSYFHKAIAIDLNAVNPNPNKIANRYNNIGLVYHAQQRYSEALAMFEQCLNIQSEALPSNHPGIATSHSNISQVYHSLADYEKTIEYLNRTLQIQINSLPPNHPDIARTYNNLGQAYDRQGKLREAVEMYDKSLEIDLKILPLNHPTILIIYNNISLVINSLRDYDKAIECLNPTLQIELDSLSSNHTELAGIYHNLANAYYHTGKLKEALEINKKSLEIRSKVLPTNHPDLAASYNNISQVYDSLGNYNRAIEYLDQTLQVQISSHPPDYPVLA</sequence>
<dbReference type="SUPFAM" id="SSF48452">
    <property type="entry name" value="TPR-like"/>
    <property type="match status" value="1"/>
</dbReference>
<keyword evidence="2 3" id="KW-0802">TPR repeat</keyword>
<dbReference type="InterPro" id="IPR011990">
    <property type="entry name" value="TPR-like_helical_dom_sf"/>
</dbReference>
<dbReference type="SUPFAM" id="SSF56399">
    <property type="entry name" value="ADP-ribosylation"/>
    <property type="match status" value="1"/>
</dbReference>
<proteinExistence type="predicted"/>
<reference evidence="4" key="1">
    <citation type="submission" date="2021-02" db="EMBL/GenBank/DDBJ databases">
        <authorList>
            <person name="Nowell W R."/>
        </authorList>
    </citation>
    <scope>NUCLEOTIDE SEQUENCE</scope>
</reference>
<dbReference type="SUPFAM" id="SSF81901">
    <property type="entry name" value="HCP-like"/>
    <property type="match status" value="1"/>
</dbReference>